<dbReference type="InterPro" id="IPR001764">
    <property type="entry name" value="Glyco_hydro_3_N"/>
</dbReference>
<sequence length="431" mass="46343">MSTCAALVALACAASAPAWSATGALSTTVHPARWPRVQWPLPESLRLQQRIAAIIARMTVPEKVGQIIQADIDYVTPQQVQKYHLGSILAGANSGPDKNPIATAQQWLRLADRYQAAALQGSGIPLLFGADCVHGAQKIVGATLYPQNIALGATRDPALVEKIEAATAEEMRTVGFNWAFAPGVMVPQNDRWGRVYEGFSQNPALVARMARAAVLGFQGTPGTPDFLDARHVAATAKHFLGDGSTTDGIDEGDAEVSERDLIRVANAGYPPAIAAGVQTIMVSYSSWNGVKMSANRALLTDVLKRRMDFGGFLISDWDAVRQLPGCVGAECPKAIDAGIDMAMEPDNWRAFYTNTLREVEKGSIPMRRLDHAVARILAVKLRMGLFAQGLPSRQPLGGKFDLIGSAAHRALARQAVRESLVLLKNDIICCR</sequence>
<dbReference type="PANTHER" id="PTHR30620:SF77">
    <property type="entry name" value="LYSOSOMAL BETA GLUCOSIDASE-LIKE"/>
    <property type="match status" value="1"/>
</dbReference>
<dbReference type="PANTHER" id="PTHR30620">
    <property type="entry name" value="PERIPLASMIC BETA-GLUCOSIDASE-RELATED"/>
    <property type="match status" value="1"/>
</dbReference>
<proteinExistence type="predicted"/>
<accession>T1AJ27</accession>
<keyword evidence="1 3" id="KW-0378">Hydrolase</keyword>
<name>T1AJ27_9ZZZZ</name>
<evidence type="ECO:0000256" key="1">
    <source>
        <dbReference type="ARBA" id="ARBA00022801"/>
    </source>
</evidence>
<dbReference type="Gene3D" id="3.20.20.300">
    <property type="entry name" value="Glycoside hydrolase, family 3, N-terminal domain"/>
    <property type="match status" value="1"/>
</dbReference>
<dbReference type="InterPro" id="IPR051915">
    <property type="entry name" value="Cellulose_Degrad_GH3"/>
</dbReference>
<gene>
    <name evidence="3" type="ORF">B1A_16269</name>
</gene>
<dbReference type="GO" id="GO:0008422">
    <property type="term" value="F:beta-glucosidase activity"/>
    <property type="evidence" value="ECO:0007669"/>
    <property type="project" value="TreeGrafter"/>
</dbReference>
<dbReference type="PRINTS" id="PR00133">
    <property type="entry name" value="GLHYDRLASE3"/>
</dbReference>
<dbReference type="Pfam" id="PF00933">
    <property type="entry name" value="Glyco_hydro_3"/>
    <property type="match status" value="1"/>
</dbReference>
<organism evidence="3">
    <name type="scientific">mine drainage metagenome</name>
    <dbReference type="NCBI Taxonomy" id="410659"/>
    <lineage>
        <taxon>unclassified sequences</taxon>
        <taxon>metagenomes</taxon>
        <taxon>ecological metagenomes</taxon>
    </lineage>
</organism>
<feature type="domain" description="Glycoside hydrolase family 3 N-terminal" evidence="2">
    <location>
        <begin position="59"/>
        <end position="378"/>
    </location>
</feature>
<dbReference type="GO" id="GO:0009251">
    <property type="term" value="P:glucan catabolic process"/>
    <property type="evidence" value="ECO:0007669"/>
    <property type="project" value="TreeGrafter"/>
</dbReference>
<dbReference type="InterPro" id="IPR017853">
    <property type="entry name" value="GH"/>
</dbReference>
<reference evidence="3" key="1">
    <citation type="submission" date="2013-08" db="EMBL/GenBank/DDBJ databases">
        <authorList>
            <person name="Mendez C."/>
            <person name="Richter M."/>
            <person name="Ferrer M."/>
            <person name="Sanchez J."/>
        </authorList>
    </citation>
    <scope>NUCLEOTIDE SEQUENCE</scope>
</reference>
<protein>
    <submittedName>
        <fullName evidence="3">Glycoside hydrolase family 3 domain protein</fullName>
    </submittedName>
</protein>
<evidence type="ECO:0000313" key="3">
    <source>
        <dbReference type="EMBL" id="EQD40944.1"/>
    </source>
</evidence>
<dbReference type="AlphaFoldDB" id="T1AJ27"/>
<dbReference type="EMBL" id="AUZX01011954">
    <property type="protein sequence ID" value="EQD40944.1"/>
    <property type="molecule type" value="Genomic_DNA"/>
</dbReference>
<dbReference type="InterPro" id="IPR036962">
    <property type="entry name" value="Glyco_hydro_3_N_sf"/>
</dbReference>
<dbReference type="SUPFAM" id="SSF51445">
    <property type="entry name" value="(Trans)glycosidases"/>
    <property type="match status" value="1"/>
</dbReference>
<comment type="caution">
    <text evidence="3">The sequence shown here is derived from an EMBL/GenBank/DDBJ whole genome shotgun (WGS) entry which is preliminary data.</text>
</comment>
<reference evidence="3" key="2">
    <citation type="journal article" date="2014" name="ISME J.">
        <title>Microbial stratification in low pH oxic and suboxic macroscopic growths along an acid mine drainage.</title>
        <authorList>
            <person name="Mendez-Garcia C."/>
            <person name="Mesa V."/>
            <person name="Sprenger R.R."/>
            <person name="Richter M."/>
            <person name="Diez M.S."/>
            <person name="Solano J."/>
            <person name="Bargiela R."/>
            <person name="Golyshina O.V."/>
            <person name="Manteca A."/>
            <person name="Ramos J.L."/>
            <person name="Gallego J.R."/>
            <person name="Llorente I."/>
            <person name="Martins Dos Santos V.A."/>
            <person name="Jensen O.N."/>
            <person name="Pelaez A.I."/>
            <person name="Sanchez J."/>
            <person name="Ferrer M."/>
        </authorList>
    </citation>
    <scope>NUCLEOTIDE SEQUENCE</scope>
</reference>
<evidence type="ECO:0000259" key="2">
    <source>
        <dbReference type="Pfam" id="PF00933"/>
    </source>
</evidence>